<name>A0A6B0U2W6_IXORI</name>
<dbReference type="EMBL" id="GIFC01002598">
    <property type="protein sequence ID" value="MXU84681.1"/>
    <property type="molecule type" value="Transcribed_RNA"/>
</dbReference>
<protein>
    <submittedName>
        <fullName evidence="1">Uncharacterized protein</fullName>
    </submittedName>
</protein>
<organism evidence="1">
    <name type="scientific">Ixodes ricinus</name>
    <name type="common">Common tick</name>
    <name type="synonym">Acarus ricinus</name>
    <dbReference type="NCBI Taxonomy" id="34613"/>
    <lineage>
        <taxon>Eukaryota</taxon>
        <taxon>Metazoa</taxon>
        <taxon>Ecdysozoa</taxon>
        <taxon>Arthropoda</taxon>
        <taxon>Chelicerata</taxon>
        <taxon>Arachnida</taxon>
        <taxon>Acari</taxon>
        <taxon>Parasitiformes</taxon>
        <taxon>Ixodida</taxon>
        <taxon>Ixodoidea</taxon>
        <taxon>Ixodidae</taxon>
        <taxon>Ixodinae</taxon>
        <taxon>Ixodes</taxon>
    </lineage>
</organism>
<reference evidence="1" key="1">
    <citation type="submission" date="2019-12" db="EMBL/GenBank/DDBJ databases">
        <title>An insight into the sialome of adult female Ixodes ricinus ticks feeding for 6 days.</title>
        <authorList>
            <person name="Perner J."/>
            <person name="Ribeiro J.M.C."/>
        </authorList>
    </citation>
    <scope>NUCLEOTIDE SEQUENCE</scope>
    <source>
        <strain evidence="1">Semi-engorged</strain>
        <tissue evidence="1">Salivary glands</tissue>
    </source>
</reference>
<accession>A0A6B0U2W6</accession>
<proteinExistence type="predicted"/>
<dbReference type="AlphaFoldDB" id="A0A6B0U2W6"/>
<sequence length="82" mass="9359">MWCLCLLRAMSRCSWLSKRTRASPFLRPWELRHSATPPLTMLSPLKNLAMSWSEDCQGRPRARTTVLLSTTSVLLQIPDSSL</sequence>
<evidence type="ECO:0000313" key="1">
    <source>
        <dbReference type="EMBL" id="MXU84681.1"/>
    </source>
</evidence>